<dbReference type="OrthoDB" id="6500128at2759"/>
<comment type="caution">
    <text evidence="16">The sequence shown here is derived from an EMBL/GenBank/DDBJ whole genome shotgun (WGS) entry which is preliminary data.</text>
</comment>
<comment type="catalytic activity">
    <reaction evidence="11">
        <text>leukotriene C4(in) + ATP + H2O = leukotriene C4(out) + ADP + phosphate + H(+)</text>
        <dbReference type="Rhea" id="RHEA:38963"/>
        <dbReference type="ChEBI" id="CHEBI:15377"/>
        <dbReference type="ChEBI" id="CHEBI:15378"/>
        <dbReference type="ChEBI" id="CHEBI:30616"/>
        <dbReference type="ChEBI" id="CHEBI:43474"/>
        <dbReference type="ChEBI" id="CHEBI:57973"/>
        <dbReference type="ChEBI" id="CHEBI:456216"/>
    </reaction>
    <physiologicalReaction direction="left-to-right" evidence="11">
        <dbReference type="Rhea" id="RHEA:38964"/>
    </physiologicalReaction>
</comment>
<dbReference type="GO" id="GO:0005524">
    <property type="term" value="F:ATP binding"/>
    <property type="evidence" value="ECO:0007669"/>
    <property type="project" value="UniProtKB-KW"/>
</dbReference>
<dbReference type="PROSITE" id="PS50893">
    <property type="entry name" value="ABC_TRANSPORTER_2"/>
    <property type="match status" value="2"/>
</dbReference>
<evidence type="ECO:0000313" key="16">
    <source>
        <dbReference type="EMBL" id="CAG5129178.1"/>
    </source>
</evidence>
<evidence type="ECO:0000256" key="10">
    <source>
        <dbReference type="ARBA" id="ARBA00024220"/>
    </source>
</evidence>
<keyword evidence="8 13" id="KW-1133">Transmembrane helix</keyword>
<dbReference type="InterPro" id="IPR017871">
    <property type="entry name" value="ABC_transporter-like_CS"/>
</dbReference>
<proteinExistence type="inferred from homology"/>
<dbReference type="InterPro" id="IPR050173">
    <property type="entry name" value="ABC_transporter_C-like"/>
</dbReference>
<evidence type="ECO:0000256" key="12">
    <source>
        <dbReference type="SAM" id="MobiDB-lite"/>
    </source>
</evidence>
<evidence type="ECO:0000256" key="13">
    <source>
        <dbReference type="SAM" id="Phobius"/>
    </source>
</evidence>
<keyword evidence="5" id="KW-0677">Repeat</keyword>
<keyword evidence="9 13" id="KW-0472">Membrane</keyword>
<dbReference type="InterPro" id="IPR003439">
    <property type="entry name" value="ABC_transporter-like_ATP-bd"/>
</dbReference>
<dbReference type="Proteomes" id="UP000678393">
    <property type="component" value="Unassembled WGS sequence"/>
</dbReference>
<protein>
    <recommendedName>
        <fullName evidence="10">ABC-type glutathione-S-conjugate transporter</fullName>
        <ecNumber evidence="10">7.6.2.3</ecNumber>
    </recommendedName>
</protein>
<evidence type="ECO:0000256" key="3">
    <source>
        <dbReference type="ARBA" id="ARBA00022448"/>
    </source>
</evidence>
<feature type="region of interest" description="Disordered" evidence="12">
    <location>
        <begin position="334"/>
        <end position="359"/>
    </location>
</feature>
<evidence type="ECO:0000256" key="11">
    <source>
        <dbReference type="ARBA" id="ARBA00047523"/>
    </source>
</evidence>
<dbReference type="FunFam" id="1.20.1560.10:FF:000001">
    <property type="entry name" value="ATP-binding cassette subfamily C member 1"/>
    <property type="match status" value="1"/>
</dbReference>
<feature type="compositionally biased region" description="Basic and acidic residues" evidence="12">
    <location>
        <begin position="346"/>
        <end position="358"/>
    </location>
</feature>
<dbReference type="Pfam" id="PF00664">
    <property type="entry name" value="ABC_membrane"/>
    <property type="match status" value="1"/>
</dbReference>
<dbReference type="SMART" id="SM00382">
    <property type="entry name" value="AAA"/>
    <property type="match status" value="2"/>
</dbReference>
<dbReference type="Pfam" id="PF00005">
    <property type="entry name" value="ABC_tran"/>
    <property type="match status" value="2"/>
</dbReference>
<gene>
    <name evidence="16" type="ORF">CUNI_LOCUS14736</name>
</gene>
<evidence type="ECO:0000313" key="17">
    <source>
        <dbReference type="Proteomes" id="UP000678393"/>
    </source>
</evidence>
<evidence type="ECO:0000256" key="6">
    <source>
        <dbReference type="ARBA" id="ARBA00022741"/>
    </source>
</evidence>
<evidence type="ECO:0000259" key="15">
    <source>
        <dbReference type="PROSITE" id="PS50929"/>
    </source>
</evidence>
<dbReference type="EC" id="7.6.2.3" evidence="10"/>
<dbReference type="SUPFAM" id="SSF52540">
    <property type="entry name" value="P-loop containing nucleoside triphosphate hydrolases"/>
    <property type="match status" value="2"/>
</dbReference>
<keyword evidence="6" id="KW-0547">Nucleotide-binding</keyword>
<comment type="similarity">
    <text evidence="2">Belongs to the ABC transporter superfamily. ABCC family. Conjugate transporter (TC 3.A.1.208) subfamily.</text>
</comment>
<feature type="non-terminal residue" evidence="16">
    <location>
        <position position="1"/>
    </location>
</feature>
<feature type="domain" description="ABC transporter" evidence="14">
    <location>
        <begin position="745"/>
        <end position="985"/>
    </location>
</feature>
<accession>A0A8S3ZMZ8</accession>
<dbReference type="Gene3D" id="1.20.1560.10">
    <property type="entry name" value="ABC transporter type 1, transmembrane domain"/>
    <property type="match status" value="2"/>
</dbReference>
<dbReference type="InterPro" id="IPR011527">
    <property type="entry name" value="ABC1_TM_dom"/>
</dbReference>
<sequence>VTLVTFIAYVLITQESLTPNKAFVAMNLFNTIRQPMHMLPMFISQVIQCHVSMVRLRKYLSGEDLEETDSEVSSEEYPLIMRDATYTWDRTMEPVLKNITVSFPKGKLVAIVGPVGAGKSSLLSALLGEMEKLQGQGSIQGSLGYVPQQAWIQNMTLRSNILFHQPMQESRYRKIIKACALESDIELLPGGEMTEIGEKGINLSGGQKQRISLARAVYQDADVYLLDDPLSAVDAHVGKHIFEKVIGPKGMIRKKTRILVTHGIHWLPLVDQIVVMDQGQITELGTYEQLMNHNGPFAQFVKTYLLEHEDEEIDDPDVQMLKEQVLERVTSVVSDDESQQLRRRRSLSDHHEGHHKSAEAMQISQNSVVSSVSVQDLAVIKPDNVGGKNHRLIEEETSEEGKVKTAVLLAFFRAFGYVSTTVVLMSVLLFNGFNVGSGVWLSEWTDDPFLKNENNSGTDSYTSKTYMYLGVYTALSLLQVAANCVFVLLVYVQFVVASQRLHNSMLNTILHQPMTFFDTTPLGRILNRFSRDVDVLDVGMSRQVRMCLQTLSTIISVVVVISYTTPIFLAVVIPILILYVFFQKFYISSSRQIRRLESTTRSPIFSHFGETINGASSIRAYRLEEEFFKESLVLVDHNNQCAFASLSTARWLRVRLEALGNLIVLFAGLFAVISDNISGSLVGLSVSYALQVTKGLTLLVQNITQLETNCVSIERIVEYTVLPHEPAWTDINKQPPLEWPYSGNVVFENYSTRYRPQLDLVLKSLSFQVHAREKVNGPQILELLVGHGAGKSSLSLALFRMIEAAEGHIFIDDLDISSMGLHDLRNRLTILPQDPVLFSGSVRFNLDPFEIHSDEALWMALKNAHLSDFVREMSGQLDYLCEEGGQNLSVGQRQLMCLARSLLRKTKILILDEATAAVDLETDFLLQNTIREAFKDCTVLTVAHRLKTVIDYDRILVLSNGEIIEFDTPEKLLADKTGVFYSMAKESSLVKGELD</sequence>
<dbReference type="CDD" id="cd18603">
    <property type="entry name" value="ABC_6TM_MRP1_2_3_6_D2_like"/>
    <property type="match status" value="1"/>
</dbReference>
<feature type="transmembrane region" description="Helical" evidence="13">
    <location>
        <begin position="567"/>
        <end position="587"/>
    </location>
</feature>
<dbReference type="FunFam" id="3.40.50.300:FF:000074">
    <property type="entry name" value="Multidrug resistance-associated protein 5 isoform 1"/>
    <property type="match status" value="1"/>
</dbReference>
<dbReference type="CDD" id="cd03244">
    <property type="entry name" value="ABCC_MRP_domain2"/>
    <property type="match status" value="1"/>
</dbReference>
<evidence type="ECO:0000256" key="7">
    <source>
        <dbReference type="ARBA" id="ARBA00022840"/>
    </source>
</evidence>
<dbReference type="PROSITE" id="PS50929">
    <property type="entry name" value="ABC_TM1F"/>
    <property type="match status" value="1"/>
</dbReference>
<evidence type="ECO:0000256" key="4">
    <source>
        <dbReference type="ARBA" id="ARBA00022692"/>
    </source>
</evidence>
<dbReference type="FunFam" id="3.40.50.300:FF:000293">
    <property type="entry name" value="ATP binding cassette subfamily C member 1"/>
    <property type="match status" value="1"/>
</dbReference>
<dbReference type="InterPro" id="IPR003593">
    <property type="entry name" value="AAA+_ATPase"/>
</dbReference>
<evidence type="ECO:0000259" key="14">
    <source>
        <dbReference type="PROSITE" id="PS50893"/>
    </source>
</evidence>
<dbReference type="Gene3D" id="3.40.50.300">
    <property type="entry name" value="P-loop containing nucleotide triphosphate hydrolases"/>
    <property type="match status" value="2"/>
</dbReference>
<dbReference type="GO" id="GO:0016887">
    <property type="term" value="F:ATP hydrolysis activity"/>
    <property type="evidence" value="ECO:0007669"/>
    <property type="project" value="InterPro"/>
</dbReference>
<evidence type="ECO:0000256" key="1">
    <source>
        <dbReference type="ARBA" id="ARBA00004128"/>
    </source>
</evidence>
<reference evidence="16" key="1">
    <citation type="submission" date="2021-04" db="EMBL/GenBank/DDBJ databases">
        <authorList>
            <consortium name="Molecular Ecology Group"/>
        </authorList>
    </citation>
    <scope>NUCLEOTIDE SEQUENCE</scope>
</reference>
<dbReference type="InterPro" id="IPR027417">
    <property type="entry name" value="P-loop_NTPase"/>
</dbReference>
<evidence type="ECO:0000256" key="9">
    <source>
        <dbReference type="ARBA" id="ARBA00023136"/>
    </source>
</evidence>
<dbReference type="PANTHER" id="PTHR24223:SF443">
    <property type="entry name" value="MULTIDRUG-RESISTANCE LIKE PROTEIN 1, ISOFORM I"/>
    <property type="match status" value="1"/>
</dbReference>
<feature type="domain" description="ABC transmembrane type-1" evidence="15">
    <location>
        <begin position="422"/>
        <end position="708"/>
    </location>
</feature>
<dbReference type="GO" id="GO:0005774">
    <property type="term" value="C:vacuolar membrane"/>
    <property type="evidence" value="ECO:0007669"/>
    <property type="project" value="UniProtKB-SubCell"/>
</dbReference>
<dbReference type="AlphaFoldDB" id="A0A8S3ZMZ8"/>
<evidence type="ECO:0000256" key="5">
    <source>
        <dbReference type="ARBA" id="ARBA00022737"/>
    </source>
</evidence>
<feature type="transmembrane region" description="Helical" evidence="13">
    <location>
        <begin position="466"/>
        <end position="492"/>
    </location>
</feature>
<keyword evidence="7" id="KW-0067">ATP-binding</keyword>
<evidence type="ECO:0000256" key="2">
    <source>
        <dbReference type="ARBA" id="ARBA00009726"/>
    </source>
</evidence>
<feature type="transmembrane region" description="Helical" evidence="13">
    <location>
        <begin position="656"/>
        <end position="673"/>
    </location>
</feature>
<keyword evidence="17" id="KW-1185">Reference proteome</keyword>
<organism evidence="16 17">
    <name type="scientific">Candidula unifasciata</name>
    <dbReference type="NCBI Taxonomy" id="100452"/>
    <lineage>
        <taxon>Eukaryota</taxon>
        <taxon>Metazoa</taxon>
        <taxon>Spiralia</taxon>
        <taxon>Lophotrochozoa</taxon>
        <taxon>Mollusca</taxon>
        <taxon>Gastropoda</taxon>
        <taxon>Heterobranchia</taxon>
        <taxon>Euthyneura</taxon>
        <taxon>Panpulmonata</taxon>
        <taxon>Eupulmonata</taxon>
        <taxon>Stylommatophora</taxon>
        <taxon>Helicina</taxon>
        <taxon>Helicoidea</taxon>
        <taxon>Geomitridae</taxon>
        <taxon>Candidula</taxon>
    </lineage>
</organism>
<dbReference type="CDD" id="cd03250">
    <property type="entry name" value="ABCC_MRP_domain1"/>
    <property type="match status" value="1"/>
</dbReference>
<dbReference type="PANTHER" id="PTHR24223">
    <property type="entry name" value="ATP-BINDING CASSETTE SUB-FAMILY C"/>
    <property type="match status" value="1"/>
</dbReference>
<dbReference type="PROSITE" id="PS00211">
    <property type="entry name" value="ABC_TRANSPORTER_1"/>
    <property type="match status" value="2"/>
</dbReference>
<comment type="subcellular location">
    <subcellularLocation>
        <location evidence="1">Vacuole membrane</location>
        <topology evidence="1">Multi-pass membrane protein</topology>
    </subcellularLocation>
</comment>
<dbReference type="GO" id="GO:0015431">
    <property type="term" value="F:ABC-type glutathione S-conjugate transporter activity"/>
    <property type="evidence" value="ECO:0007669"/>
    <property type="project" value="UniProtKB-EC"/>
</dbReference>
<dbReference type="SUPFAM" id="SSF90123">
    <property type="entry name" value="ABC transporter transmembrane region"/>
    <property type="match status" value="1"/>
</dbReference>
<keyword evidence="4 13" id="KW-0812">Transmembrane</keyword>
<name>A0A8S3ZMZ8_9EUPU</name>
<dbReference type="EMBL" id="CAJHNH020003380">
    <property type="protein sequence ID" value="CAG5129178.1"/>
    <property type="molecule type" value="Genomic_DNA"/>
</dbReference>
<dbReference type="InterPro" id="IPR036640">
    <property type="entry name" value="ABC1_TM_sf"/>
</dbReference>
<evidence type="ECO:0000256" key="8">
    <source>
        <dbReference type="ARBA" id="ARBA00022989"/>
    </source>
</evidence>
<keyword evidence="3" id="KW-0813">Transport</keyword>
<feature type="transmembrane region" description="Helical" evidence="13">
    <location>
        <begin position="406"/>
        <end position="430"/>
    </location>
</feature>
<feature type="domain" description="ABC transporter" evidence="14">
    <location>
        <begin position="79"/>
        <end position="303"/>
    </location>
</feature>